<reference evidence="1" key="1">
    <citation type="journal article" date="2019" name="bioRxiv">
        <title>The Genome of the Zebra Mussel, Dreissena polymorpha: A Resource for Invasive Species Research.</title>
        <authorList>
            <person name="McCartney M.A."/>
            <person name="Auch B."/>
            <person name="Kono T."/>
            <person name="Mallez S."/>
            <person name="Zhang Y."/>
            <person name="Obille A."/>
            <person name="Becker A."/>
            <person name="Abrahante J.E."/>
            <person name="Garbe J."/>
            <person name="Badalamenti J.P."/>
            <person name="Herman A."/>
            <person name="Mangelson H."/>
            <person name="Liachko I."/>
            <person name="Sullivan S."/>
            <person name="Sone E.D."/>
            <person name="Koren S."/>
            <person name="Silverstein K.A.T."/>
            <person name="Beckman K.B."/>
            <person name="Gohl D.M."/>
        </authorList>
    </citation>
    <scope>NUCLEOTIDE SEQUENCE</scope>
    <source>
        <strain evidence="1">Duluth1</strain>
        <tissue evidence="1">Whole animal</tissue>
    </source>
</reference>
<comment type="caution">
    <text evidence="1">The sequence shown here is derived from an EMBL/GenBank/DDBJ whole genome shotgun (WGS) entry which is preliminary data.</text>
</comment>
<name>A0A9D3YI05_DREPO</name>
<accession>A0A9D3YI05</accession>
<evidence type="ECO:0000313" key="1">
    <source>
        <dbReference type="EMBL" id="KAH3701009.1"/>
    </source>
</evidence>
<reference evidence="1" key="2">
    <citation type="submission" date="2020-11" db="EMBL/GenBank/DDBJ databases">
        <authorList>
            <person name="McCartney M.A."/>
            <person name="Auch B."/>
            <person name="Kono T."/>
            <person name="Mallez S."/>
            <person name="Becker A."/>
            <person name="Gohl D.M."/>
            <person name="Silverstein K.A.T."/>
            <person name="Koren S."/>
            <person name="Bechman K.B."/>
            <person name="Herman A."/>
            <person name="Abrahante J.E."/>
            <person name="Garbe J."/>
        </authorList>
    </citation>
    <scope>NUCLEOTIDE SEQUENCE</scope>
    <source>
        <strain evidence="1">Duluth1</strain>
        <tissue evidence="1">Whole animal</tissue>
    </source>
</reference>
<sequence length="92" mass="10281">MQAIVARAVYTNCNAHWLNLAIIQASDSMHAKNRMATVLTLSFAVDYSAKRFLRFYENLETDALGTKEMGRRTKLAMSSRSALHASIDSNRG</sequence>
<evidence type="ECO:0000313" key="2">
    <source>
        <dbReference type="Proteomes" id="UP000828390"/>
    </source>
</evidence>
<organism evidence="1 2">
    <name type="scientific">Dreissena polymorpha</name>
    <name type="common">Zebra mussel</name>
    <name type="synonym">Mytilus polymorpha</name>
    <dbReference type="NCBI Taxonomy" id="45954"/>
    <lineage>
        <taxon>Eukaryota</taxon>
        <taxon>Metazoa</taxon>
        <taxon>Spiralia</taxon>
        <taxon>Lophotrochozoa</taxon>
        <taxon>Mollusca</taxon>
        <taxon>Bivalvia</taxon>
        <taxon>Autobranchia</taxon>
        <taxon>Heteroconchia</taxon>
        <taxon>Euheterodonta</taxon>
        <taxon>Imparidentia</taxon>
        <taxon>Neoheterodontei</taxon>
        <taxon>Myida</taxon>
        <taxon>Dreissenoidea</taxon>
        <taxon>Dreissenidae</taxon>
        <taxon>Dreissena</taxon>
    </lineage>
</organism>
<dbReference type="Proteomes" id="UP000828390">
    <property type="component" value="Unassembled WGS sequence"/>
</dbReference>
<gene>
    <name evidence="1" type="ORF">DPMN_075992</name>
</gene>
<proteinExistence type="predicted"/>
<dbReference type="EMBL" id="JAIWYP010000015">
    <property type="protein sequence ID" value="KAH3701009.1"/>
    <property type="molecule type" value="Genomic_DNA"/>
</dbReference>
<keyword evidence="2" id="KW-1185">Reference proteome</keyword>
<dbReference type="AlphaFoldDB" id="A0A9D3YI05"/>
<protein>
    <submittedName>
        <fullName evidence="1">Uncharacterized protein</fullName>
    </submittedName>
</protein>